<dbReference type="Proteomes" id="UP000426265">
    <property type="component" value="Unassembled WGS sequence"/>
</dbReference>
<accession>A0A654FZZ6</accession>
<evidence type="ECO:0008006" key="5">
    <source>
        <dbReference type="Google" id="ProtNLM"/>
    </source>
</evidence>
<feature type="compositionally biased region" description="Basic and acidic residues" evidence="1">
    <location>
        <begin position="354"/>
        <end position="365"/>
    </location>
</feature>
<feature type="region of interest" description="Disordered" evidence="1">
    <location>
        <begin position="1"/>
        <end position="365"/>
    </location>
</feature>
<feature type="compositionally biased region" description="Low complexity" evidence="1">
    <location>
        <begin position="156"/>
        <end position="173"/>
    </location>
</feature>
<sequence length="407" mass="44269">MATTSSTTKTKRDNKNLTRSKSLGRKPKPVSSSEPEANADGSDRKTIGKPLPNYLKPTISSRPDPVKFLRKNNAVEENQKLLRRRSFDHPPSSLTSPSTSSAHRSLNTSPAHPHLRDKPAVPREKPVTGLRSTSFHGSSRGGLRGSSTVKSPPVASRGSSGVKKSGLSGNSSSKSKKEGSGNVPKKSSGKEISPDSSPLASAHEDEEEIVKVETDVHISDHGEEPKEEDKDQFAQPDESGEEKETSPVAASTEEQKGELIDEDKSTEQIEEPKEPENIEENNSEEEEEVKKKSDDEENSETVATTTDMNEAVNVEESKEEEKEEAEVKEEEGESSAAKEETTETMAQVEELPEEGTKNEVVQGKKESPTAYNDVIASKMQENSKKNKVLALAGAFQTVIDYETAASK</sequence>
<name>A0A654FZZ6_ARATH</name>
<dbReference type="AlphaFoldDB" id="A0A654FZZ6"/>
<reference evidence="3 4" key="1">
    <citation type="submission" date="2019-11" db="EMBL/GenBank/DDBJ databases">
        <authorList>
            <person name="Jiao W.-B."/>
            <person name="Schneeberger K."/>
        </authorList>
    </citation>
    <scope>NUCLEOTIDE SEQUENCE [LARGE SCALE GENOMIC DNA]</scope>
    <source>
        <strain evidence="4">cv. An-1</strain>
    </source>
</reference>
<dbReference type="PANTHER" id="PTHR33349:SF30">
    <property type="entry name" value="CALMODULIN-BINDING PROTEIN-LIKE PROTEIN"/>
    <property type="match status" value="1"/>
</dbReference>
<evidence type="ECO:0000313" key="2">
    <source>
        <dbReference type="Araport" id="AT5G10660"/>
    </source>
</evidence>
<proteinExistence type="predicted"/>
<protein>
    <recommendedName>
        <fullName evidence="5">Calmodulin-binding domain-containing protein</fullName>
    </recommendedName>
</protein>
<dbReference type="PANTHER" id="PTHR33349">
    <property type="entry name" value="EMB|CAB62594.1"/>
    <property type="match status" value="1"/>
</dbReference>
<evidence type="ECO:0000313" key="4">
    <source>
        <dbReference type="Proteomes" id="UP000426265"/>
    </source>
</evidence>
<feature type="compositionally biased region" description="Acidic residues" evidence="1">
    <location>
        <begin position="277"/>
        <end position="287"/>
    </location>
</feature>
<evidence type="ECO:0000313" key="3">
    <source>
        <dbReference type="EMBL" id="VYS66458.1"/>
    </source>
</evidence>
<feature type="compositionally biased region" description="Basic and acidic residues" evidence="1">
    <location>
        <begin position="114"/>
        <end position="126"/>
    </location>
</feature>
<feature type="compositionally biased region" description="Acidic residues" evidence="1">
    <location>
        <begin position="321"/>
        <end position="333"/>
    </location>
</feature>
<feature type="compositionally biased region" description="Basic and acidic residues" evidence="1">
    <location>
        <begin position="73"/>
        <end position="88"/>
    </location>
</feature>
<dbReference type="GeneID" id="830930"/>
<evidence type="ECO:0000256" key="1">
    <source>
        <dbReference type="SAM" id="MobiDB-lite"/>
    </source>
</evidence>
<feature type="compositionally biased region" description="Basic and acidic residues" evidence="1">
    <location>
        <begin position="209"/>
        <end position="232"/>
    </location>
</feature>
<organism evidence="3 4">
    <name type="scientific">Arabidopsis thaliana</name>
    <name type="common">Mouse-ear cress</name>
    <dbReference type="NCBI Taxonomy" id="3702"/>
    <lineage>
        <taxon>Eukaryota</taxon>
        <taxon>Viridiplantae</taxon>
        <taxon>Streptophyta</taxon>
        <taxon>Embryophyta</taxon>
        <taxon>Tracheophyta</taxon>
        <taxon>Spermatophyta</taxon>
        <taxon>Magnoliopsida</taxon>
        <taxon>eudicotyledons</taxon>
        <taxon>Gunneridae</taxon>
        <taxon>Pentapetalae</taxon>
        <taxon>rosids</taxon>
        <taxon>malvids</taxon>
        <taxon>Brassicales</taxon>
        <taxon>Brassicaceae</taxon>
        <taxon>Camelineae</taxon>
        <taxon>Arabidopsis</taxon>
    </lineage>
</organism>
<dbReference type="EMBL" id="CACRSJ010000110">
    <property type="protein sequence ID" value="VYS66458.1"/>
    <property type="molecule type" value="Genomic_DNA"/>
</dbReference>
<dbReference type="Araport" id="AT5G10660"/>
<dbReference type="ExpressionAtlas" id="A0A654FZZ6">
    <property type="expression patterns" value="baseline and differential"/>
</dbReference>
<gene>
    <name evidence="2" type="ordered locus">At5g10660</name>
    <name evidence="3" type="ORF">AN1_LOCUS21860</name>
</gene>
<feature type="compositionally biased region" description="Basic and acidic residues" evidence="1">
    <location>
        <begin position="253"/>
        <end position="276"/>
    </location>
</feature>
<feature type="compositionally biased region" description="Low complexity" evidence="1">
    <location>
        <begin position="90"/>
        <end position="101"/>
    </location>
</feature>